<dbReference type="Proteomes" id="UP000018291">
    <property type="component" value="Unassembled WGS sequence"/>
</dbReference>
<dbReference type="OrthoDB" id="9785015at2"/>
<sequence length="266" mass="26920">MTKRLWTVLLVGAMALASVGCGGDEEGSASTGTTAQAADDTVDGPVLVFAAASLTDAFGEMKTSFEADNPGAEVQLNFAGSSALREQILEGAPADVFASANGSNMDAVVEADQVSGKPDAFVTNSLQIAVPPKNPGKVKGLADFANEELLIGLCAEAVPCGDFGREALANADVKASVDTNEPDVRALLTKVGADELDAGIVYVTDVKAAGDDVLGIDIPKADNVVATYPIAALAEAPNPDGAAAFTKFVLSEQGQAILADFGFGAP</sequence>
<evidence type="ECO:0000313" key="7">
    <source>
        <dbReference type="Proteomes" id="UP000018291"/>
    </source>
</evidence>
<dbReference type="PANTHER" id="PTHR30632:SF0">
    <property type="entry name" value="SULFATE-BINDING PROTEIN"/>
    <property type="match status" value="1"/>
</dbReference>
<evidence type="ECO:0000256" key="1">
    <source>
        <dbReference type="ARBA" id="ARBA00009175"/>
    </source>
</evidence>
<dbReference type="AlphaFoldDB" id="R4YYA9"/>
<dbReference type="STRING" id="1229780.BN381_250052"/>
<evidence type="ECO:0000256" key="5">
    <source>
        <dbReference type="SAM" id="SignalP"/>
    </source>
</evidence>
<dbReference type="Pfam" id="PF13531">
    <property type="entry name" value="SBP_bac_11"/>
    <property type="match status" value="1"/>
</dbReference>
<dbReference type="EMBL" id="CANL01000018">
    <property type="protein sequence ID" value="CCM63559.1"/>
    <property type="molecule type" value="Genomic_DNA"/>
</dbReference>
<keyword evidence="7" id="KW-1185">Reference proteome</keyword>
<dbReference type="GO" id="GO:0030973">
    <property type="term" value="F:molybdate ion binding"/>
    <property type="evidence" value="ECO:0007669"/>
    <property type="project" value="TreeGrafter"/>
</dbReference>
<keyword evidence="2 4" id="KW-0479">Metal-binding</keyword>
<dbReference type="PANTHER" id="PTHR30632">
    <property type="entry name" value="MOLYBDATE-BINDING PERIPLASMIC PROTEIN"/>
    <property type="match status" value="1"/>
</dbReference>
<dbReference type="CDD" id="cd13538">
    <property type="entry name" value="PBP2_ModA_like_1"/>
    <property type="match status" value="1"/>
</dbReference>
<keyword evidence="3 5" id="KW-0732">Signal</keyword>
<reference evidence="6 7" key="1">
    <citation type="journal article" date="2013" name="ISME J.">
        <title>Metabolic model for the filamentous 'Candidatus Microthrix parvicella' based on genomic and metagenomic analyses.</title>
        <authorList>
            <person name="Jon McIlroy S."/>
            <person name="Kristiansen R."/>
            <person name="Albertsen M."/>
            <person name="Michael Karst S."/>
            <person name="Rossetti S."/>
            <person name="Lund Nielsen J."/>
            <person name="Tandoi V."/>
            <person name="James Seviour R."/>
            <person name="Nielsen P.H."/>
        </authorList>
    </citation>
    <scope>NUCLEOTIDE SEQUENCE [LARGE SCALE GENOMIC DNA]</scope>
    <source>
        <strain evidence="6 7">RN1</strain>
    </source>
</reference>
<evidence type="ECO:0000256" key="2">
    <source>
        <dbReference type="ARBA" id="ARBA00022723"/>
    </source>
</evidence>
<feature type="binding site" evidence="4">
    <location>
        <position position="202"/>
    </location>
    <ligand>
        <name>molybdate</name>
        <dbReference type="ChEBI" id="CHEBI:36264"/>
    </ligand>
</feature>
<protein>
    <submittedName>
        <fullName evidence="6">Molybdenum ABC transporter, periplasmic molybdate-binding protein</fullName>
    </submittedName>
</protein>
<accession>R4YYA9</accession>
<dbReference type="SUPFAM" id="SSF53850">
    <property type="entry name" value="Periplasmic binding protein-like II"/>
    <property type="match status" value="1"/>
</dbReference>
<feature type="chain" id="PRO_5039574711" evidence="5">
    <location>
        <begin position="23"/>
        <end position="266"/>
    </location>
</feature>
<feature type="binding site" evidence="4">
    <location>
        <position position="184"/>
    </location>
    <ligand>
        <name>molybdate</name>
        <dbReference type="ChEBI" id="CHEBI:36264"/>
    </ligand>
</feature>
<evidence type="ECO:0000256" key="3">
    <source>
        <dbReference type="ARBA" id="ARBA00022729"/>
    </source>
</evidence>
<dbReference type="RefSeq" id="WP_012226305.1">
    <property type="nucleotide sequence ID" value="NZ_HG422565.1"/>
</dbReference>
<dbReference type="PROSITE" id="PS51257">
    <property type="entry name" value="PROKAR_LIPOPROTEIN"/>
    <property type="match status" value="1"/>
</dbReference>
<dbReference type="NCBIfam" id="TIGR01256">
    <property type="entry name" value="modA"/>
    <property type="match status" value="1"/>
</dbReference>
<dbReference type="PIRSF" id="PIRSF004846">
    <property type="entry name" value="ModA"/>
    <property type="match status" value="1"/>
</dbReference>
<evidence type="ECO:0000313" key="6">
    <source>
        <dbReference type="EMBL" id="CCM63559.1"/>
    </source>
</evidence>
<dbReference type="GO" id="GO:0046872">
    <property type="term" value="F:metal ion binding"/>
    <property type="evidence" value="ECO:0007669"/>
    <property type="project" value="UniProtKB-KW"/>
</dbReference>
<dbReference type="GO" id="GO:0015689">
    <property type="term" value="P:molybdate ion transport"/>
    <property type="evidence" value="ECO:0007669"/>
    <property type="project" value="InterPro"/>
</dbReference>
<dbReference type="InterPro" id="IPR005950">
    <property type="entry name" value="ModA"/>
</dbReference>
<dbReference type="InterPro" id="IPR050682">
    <property type="entry name" value="ModA/WtpA"/>
</dbReference>
<keyword evidence="4" id="KW-0500">Molybdenum</keyword>
<comment type="caution">
    <text evidence="6">The sequence shown here is derived from an EMBL/GenBank/DDBJ whole genome shotgun (WGS) entry which is preliminary data.</text>
</comment>
<comment type="similarity">
    <text evidence="1">Belongs to the bacterial solute-binding protein ModA family.</text>
</comment>
<dbReference type="Gene3D" id="3.40.190.10">
    <property type="entry name" value="Periplasmic binding protein-like II"/>
    <property type="match status" value="2"/>
</dbReference>
<dbReference type="eggNOG" id="COG0725">
    <property type="taxonomic scope" value="Bacteria"/>
</dbReference>
<evidence type="ECO:0000256" key="4">
    <source>
        <dbReference type="PIRSR" id="PIRSR004846-1"/>
    </source>
</evidence>
<feature type="binding site" evidence="4">
    <location>
        <position position="53"/>
    </location>
    <ligand>
        <name>molybdate</name>
        <dbReference type="ChEBI" id="CHEBI:36264"/>
    </ligand>
</feature>
<organism evidence="6 7">
    <name type="scientific">Candidatus Neomicrothrix parvicella RN1</name>
    <dbReference type="NCBI Taxonomy" id="1229780"/>
    <lineage>
        <taxon>Bacteria</taxon>
        <taxon>Bacillati</taxon>
        <taxon>Actinomycetota</taxon>
        <taxon>Acidimicrobiia</taxon>
        <taxon>Acidimicrobiales</taxon>
        <taxon>Microthrixaceae</taxon>
        <taxon>Candidatus Neomicrothrix</taxon>
    </lineage>
</organism>
<proteinExistence type="inferred from homology"/>
<feature type="binding site" evidence="4">
    <location>
        <position position="81"/>
    </location>
    <ligand>
        <name>molybdate</name>
        <dbReference type="ChEBI" id="CHEBI:36264"/>
    </ligand>
</feature>
<feature type="signal peptide" evidence="5">
    <location>
        <begin position="1"/>
        <end position="22"/>
    </location>
</feature>
<dbReference type="HOGENOM" id="CLU_065520_0_1_11"/>
<gene>
    <name evidence="6" type="ORF">BN381_250052</name>
</gene>
<name>R4YYA9_9ACTN</name>